<gene>
    <name evidence="3" type="ORF">GCM10007853_00950</name>
</gene>
<dbReference type="PANTHER" id="PTHR34606:SF15">
    <property type="entry name" value="BON DOMAIN-CONTAINING PROTEIN"/>
    <property type="match status" value="1"/>
</dbReference>
<reference evidence="3" key="2">
    <citation type="submission" date="2023-01" db="EMBL/GenBank/DDBJ databases">
        <title>Draft genome sequence of Algimonas ampicilliniresistens strain NBRC 108219.</title>
        <authorList>
            <person name="Sun Q."/>
            <person name="Mori K."/>
        </authorList>
    </citation>
    <scope>NUCLEOTIDE SEQUENCE</scope>
    <source>
        <strain evidence="3">NBRC 108219</strain>
    </source>
</reference>
<evidence type="ECO:0000259" key="2">
    <source>
        <dbReference type="PROSITE" id="PS50914"/>
    </source>
</evidence>
<evidence type="ECO:0000256" key="1">
    <source>
        <dbReference type="SAM" id="MobiDB-lite"/>
    </source>
</evidence>
<sequence>MISGCAVATAGIEKGDERSFVRSLNDVNAGRAIGSRMKRAHDYELGGVDVEVAEGVVLLSGNVPRKEDRIEAARIAWSAPRVQQVGNEIMIKDKQGFVRNTKDGFLEKSVRARLTADKYVKGRNYNIETHDGVVYLMGVARSAEELERAARIASLTRGTREVISYVRIADLPNAPDMGAEAAVPQSMVPVQRPLPDFLTDEPMPGQDLADTPAPMRQAPMDEPIPYRDPQSANPYDLGQTVVPADPNAAPYYIDPETGQQIQVKNWVREVPED</sequence>
<comment type="caution">
    <text evidence="3">The sequence shown here is derived from an EMBL/GenBank/DDBJ whole genome shotgun (WGS) entry which is preliminary data.</text>
</comment>
<name>A0ABQ5V6L6_9PROT</name>
<dbReference type="Gene3D" id="3.30.1340.30">
    <property type="match status" value="1"/>
</dbReference>
<accession>A0ABQ5V6L6</accession>
<keyword evidence="4" id="KW-1185">Reference proteome</keyword>
<dbReference type="Pfam" id="PF04972">
    <property type="entry name" value="BON"/>
    <property type="match status" value="2"/>
</dbReference>
<dbReference type="InterPro" id="IPR014004">
    <property type="entry name" value="Transpt-assoc_nodulatn_dom_bac"/>
</dbReference>
<dbReference type="EMBL" id="BSNK01000001">
    <property type="protein sequence ID" value="GLQ22221.1"/>
    <property type="molecule type" value="Genomic_DNA"/>
</dbReference>
<feature type="domain" description="BON" evidence="2">
    <location>
        <begin position="25"/>
        <end position="93"/>
    </location>
</feature>
<dbReference type="InterPro" id="IPR051686">
    <property type="entry name" value="Lipoprotein_DolP"/>
</dbReference>
<dbReference type="InterPro" id="IPR007055">
    <property type="entry name" value="BON_dom"/>
</dbReference>
<proteinExistence type="predicted"/>
<dbReference type="PROSITE" id="PS50914">
    <property type="entry name" value="BON"/>
    <property type="match status" value="2"/>
</dbReference>
<feature type="region of interest" description="Disordered" evidence="1">
    <location>
        <begin position="200"/>
        <end position="253"/>
    </location>
</feature>
<protein>
    <recommendedName>
        <fullName evidence="2">BON domain-containing protein</fullName>
    </recommendedName>
</protein>
<feature type="domain" description="BON" evidence="2">
    <location>
        <begin position="102"/>
        <end position="170"/>
    </location>
</feature>
<dbReference type="SMART" id="SM00749">
    <property type="entry name" value="BON"/>
    <property type="match status" value="2"/>
</dbReference>
<dbReference type="Proteomes" id="UP001161391">
    <property type="component" value="Unassembled WGS sequence"/>
</dbReference>
<evidence type="ECO:0000313" key="3">
    <source>
        <dbReference type="EMBL" id="GLQ22221.1"/>
    </source>
</evidence>
<organism evidence="3 4">
    <name type="scientific">Algimonas ampicilliniresistens</name>
    <dbReference type="NCBI Taxonomy" id="1298735"/>
    <lineage>
        <taxon>Bacteria</taxon>
        <taxon>Pseudomonadati</taxon>
        <taxon>Pseudomonadota</taxon>
        <taxon>Alphaproteobacteria</taxon>
        <taxon>Maricaulales</taxon>
        <taxon>Robiginitomaculaceae</taxon>
        <taxon>Algimonas</taxon>
    </lineage>
</organism>
<reference evidence="3" key="1">
    <citation type="journal article" date="2014" name="Int. J. Syst. Evol. Microbiol.">
        <title>Complete genome of a new Firmicutes species belonging to the dominant human colonic microbiota ('Ruminococcus bicirculans') reveals two chromosomes and a selective capacity to utilize plant glucans.</title>
        <authorList>
            <consortium name="NISC Comparative Sequencing Program"/>
            <person name="Wegmann U."/>
            <person name="Louis P."/>
            <person name="Goesmann A."/>
            <person name="Henrissat B."/>
            <person name="Duncan S.H."/>
            <person name="Flint H.J."/>
        </authorList>
    </citation>
    <scope>NUCLEOTIDE SEQUENCE</scope>
    <source>
        <strain evidence="3">NBRC 108219</strain>
    </source>
</reference>
<dbReference type="PANTHER" id="PTHR34606">
    <property type="entry name" value="BON DOMAIN-CONTAINING PROTEIN"/>
    <property type="match status" value="1"/>
</dbReference>
<evidence type="ECO:0000313" key="4">
    <source>
        <dbReference type="Proteomes" id="UP001161391"/>
    </source>
</evidence>